<comment type="caution">
    <text evidence="1">The sequence shown here is derived from an EMBL/GenBank/DDBJ whole genome shotgun (WGS) entry which is preliminary data.</text>
</comment>
<dbReference type="AlphaFoldDB" id="A0A9P6EMV8"/>
<gene>
    <name evidence="1" type="ORF">CPB83DRAFT_809262</name>
</gene>
<dbReference type="EMBL" id="MU157835">
    <property type="protein sequence ID" value="KAF9531519.1"/>
    <property type="molecule type" value="Genomic_DNA"/>
</dbReference>
<accession>A0A9P6EMV8</accession>
<name>A0A9P6EMV8_9AGAR</name>
<dbReference type="OrthoDB" id="432970at2759"/>
<reference evidence="1" key="1">
    <citation type="submission" date="2020-11" db="EMBL/GenBank/DDBJ databases">
        <authorList>
            <consortium name="DOE Joint Genome Institute"/>
            <person name="Ahrendt S."/>
            <person name="Riley R."/>
            <person name="Andreopoulos W."/>
            <person name="Labutti K."/>
            <person name="Pangilinan J."/>
            <person name="Ruiz-Duenas F.J."/>
            <person name="Barrasa J.M."/>
            <person name="Sanchez-Garcia M."/>
            <person name="Camarero S."/>
            <person name="Miyauchi S."/>
            <person name="Serrano A."/>
            <person name="Linde D."/>
            <person name="Babiker R."/>
            <person name="Drula E."/>
            <person name="Ayuso-Fernandez I."/>
            <person name="Pacheco R."/>
            <person name="Padilla G."/>
            <person name="Ferreira P."/>
            <person name="Barriuso J."/>
            <person name="Kellner H."/>
            <person name="Castanera R."/>
            <person name="Alfaro M."/>
            <person name="Ramirez L."/>
            <person name="Pisabarro A.G."/>
            <person name="Kuo A."/>
            <person name="Tritt A."/>
            <person name="Lipzen A."/>
            <person name="He G."/>
            <person name="Yan M."/>
            <person name="Ng V."/>
            <person name="Cullen D."/>
            <person name="Martin F."/>
            <person name="Rosso M.-N."/>
            <person name="Henrissat B."/>
            <person name="Hibbett D."/>
            <person name="Martinez A.T."/>
            <person name="Grigoriev I.V."/>
        </authorList>
    </citation>
    <scope>NUCLEOTIDE SEQUENCE</scope>
    <source>
        <strain evidence="1">CBS 506.95</strain>
    </source>
</reference>
<dbReference type="Proteomes" id="UP000807306">
    <property type="component" value="Unassembled WGS sequence"/>
</dbReference>
<organism evidence="1 2">
    <name type="scientific">Crepidotus variabilis</name>
    <dbReference type="NCBI Taxonomy" id="179855"/>
    <lineage>
        <taxon>Eukaryota</taxon>
        <taxon>Fungi</taxon>
        <taxon>Dikarya</taxon>
        <taxon>Basidiomycota</taxon>
        <taxon>Agaricomycotina</taxon>
        <taxon>Agaricomycetes</taxon>
        <taxon>Agaricomycetidae</taxon>
        <taxon>Agaricales</taxon>
        <taxon>Agaricineae</taxon>
        <taxon>Crepidotaceae</taxon>
        <taxon>Crepidotus</taxon>
    </lineage>
</organism>
<evidence type="ECO:0000313" key="2">
    <source>
        <dbReference type="Proteomes" id="UP000807306"/>
    </source>
</evidence>
<evidence type="ECO:0008006" key="3">
    <source>
        <dbReference type="Google" id="ProtNLM"/>
    </source>
</evidence>
<protein>
    <recommendedName>
        <fullName evidence="3">MYND-type domain-containing protein</fullName>
    </recommendedName>
</protein>
<proteinExistence type="predicted"/>
<evidence type="ECO:0000313" key="1">
    <source>
        <dbReference type="EMBL" id="KAF9531519.1"/>
    </source>
</evidence>
<sequence length="368" mass="42941">MALLDKKSELLPLISESILVHEEQIEPDVEKVRDLIFNKERDDMAYGPEGSFYQRWFRNVSQGKTAVKSWGINNKIFSRQICWKKGSKFDLDNLFSRTVDTSRILPMALADFRIQWYYHPKHLEWIDGHKKPGMADPRALHQMMTLSLMLFPILVMRNMHDYGGADIPIITVNWTSSMLDRAFDHWVKASESEWSDEECQERRMQLQGEFMQEQICIPCFLRVDQHVRALLSDEEVGYVPRFIVFRREDNMIPGRALFSHPSYQPDGKFIDGFPTGCGAPTCTDRDCVVFDFSACRALAETSPMVRKDKLPWKTVRCNFWLCEIKEEEGATEPCTLVRCKKCKEVMYCGQQHQVQNKVYSENIISLPW</sequence>
<keyword evidence="2" id="KW-1185">Reference proteome</keyword>